<dbReference type="SUPFAM" id="SSF56112">
    <property type="entry name" value="Protein kinase-like (PK-like)"/>
    <property type="match status" value="1"/>
</dbReference>
<evidence type="ECO:0000256" key="2">
    <source>
        <dbReference type="ARBA" id="ARBA00022737"/>
    </source>
</evidence>
<dbReference type="Gene3D" id="1.10.510.10">
    <property type="entry name" value="Transferase(Phosphotransferase) domain 1"/>
    <property type="match status" value="1"/>
</dbReference>
<proteinExistence type="predicted"/>
<dbReference type="PROSITE" id="PS00107">
    <property type="entry name" value="PROTEIN_KINASE_ATP"/>
    <property type="match status" value="1"/>
</dbReference>
<keyword evidence="3" id="KW-0547">Nucleotide-binding</keyword>
<dbReference type="SMART" id="SM00369">
    <property type="entry name" value="LRR_TYP"/>
    <property type="match status" value="4"/>
</dbReference>
<evidence type="ECO:0000313" key="6">
    <source>
        <dbReference type="Proteomes" id="UP000318582"/>
    </source>
</evidence>
<dbReference type="InterPro" id="IPR050216">
    <property type="entry name" value="LRR_domain-containing"/>
</dbReference>
<dbReference type="InterPro" id="IPR000719">
    <property type="entry name" value="Prot_kinase_dom"/>
</dbReference>
<dbReference type="Pfam" id="PF07714">
    <property type="entry name" value="PK_Tyr_Ser-Thr"/>
    <property type="match status" value="1"/>
</dbReference>
<protein>
    <recommendedName>
        <fullName evidence="4">Protein kinase domain-containing protein</fullName>
    </recommendedName>
</protein>
<dbReference type="Gene3D" id="3.80.10.10">
    <property type="entry name" value="Ribonuclease Inhibitor"/>
    <property type="match status" value="2"/>
</dbReference>
<dbReference type="InterPro" id="IPR032675">
    <property type="entry name" value="LRR_dom_sf"/>
</dbReference>
<keyword evidence="1" id="KW-0433">Leucine-rich repeat</keyword>
<dbReference type="GO" id="GO:0005737">
    <property type="term" value="C:cytoplasm"/>
    <property type="evidence" value="ECO:0007669"/>
    <property type="project" value="TreeGrafter"/>
</dbReference>
<feature type="binding site" evidence="3">
    <location>
        <position position="245"/>
    </location>
    <ligand>
        <name>ATP</name>
        <dbReference type="ChEBI" id="CHEBI:30616"/>
    </ligand>
</feature>
<dbReference type="AlphaFoldDB" id="A0A507DP11"/>
<evidence type="ECO:0000256" key="1">
    <source>
        <dbReference type="ARBA" id="ARBA00022614"/>
    </source>
</evidence>
<evidence type="ECO:0000256" key="3">
    <source>
        <dbReference type="PROSITE-ProRule" id="PRU10141"/>
    </source>
</evidence>
<reference evidence="5 6" key="1">
    <citation type="journal article" date="2019" name="Sci. Rep.">
        <title>Comparative genomics of chytrid fungi reveal insights into the obligate biotrophic and pathogenic lifestyle of Synchytrium endobioticum.</title>
        <authorList>
            <person name="van de Vossenberg B.T.L.H."/>
            <person name="Warris S."/>
            <person name="Nguyen H.D.T."/>
            <person name="van Gent-Pelzer M.P.E."/>
            <person name="Joly D.L."/>
            <person name="van de Geest H.C."/>
            <person name="Bonants P.J.M."/>
            <person name="Smith D.S."/>
            <person name="Levesque C.A."/>
            <person name="van der Lee T.A.J."/>
        </authorList>
    </citation>
    <scope>NUCLEOTIDE SEQUENCE [LARGE SCALE GENOMIC DNA]</scope>
    <source>
        <strain evidence="5 6">CBS 809.83</strain>
    </source>
</reference>
<sequence>MASALERLTLLRSGQLKGCTELSLCDAGLEQFPREIFNLGDSLVKLDLSRNKISELPKDIHKLCNLRILFCSSNCFTVFPEGLGQCPDLSMIAFKQNAIRTIPEGSLPPKLRWLILTDNKIEALPYDIGKCQHLQKLMLAGNCLMALPDSLRECVALGLIRISANKFHVFPQVLSSLPNLAWLAFAGNQFSDVEASRRFSQKEAIRLIDWSELVLHEKLGEGASGVIYRGEWTRSGTGVLKTAIKLFKGAVTSDGWPHNEMEASLCAERHLNLIPVLGKITGHPTNAEGLVFDLIDPTFTNLAGPPDMTTCTRDVYLPQTAFTVNEILRCARGIASAVAHLHSHGVVHGDLYGHNILISATGECLLGDFGAASLFDKEDINVSRVVQTLEARAFGHLLEELLTRTRETGAEDAKRIEKLWLVQKQCVHPDIFFLDICSQLDTLV</sequence>
<dbReference type="InterPro" id="IPR003591">
    <property type="entry name" value="Leu-rich_rpt_typical-subtyp"/>
</dbReference>
<dbReference type="PANTHER" id="PTHR48051">
    <property type="match status" value="1"/>
</dbReference>
<name>A0A507DP11_9FUNG</name>
<evidence type="ECO:0000259" key="4">
    <source>
        <dbReference type="PROSITE" id="PS50011"/>
    </source>
</evidence>
<dbReference type="GO" id="GO:0005524">
    <property type="term" value="F:ATP binding"/>
    <property type="evidence" value="ECO:0007669"/>
    <property type="project" value="UniProtKB-UniRule"/>
</dbReference>
<keyword evidence="3" id="KW-0067">ATP-binding</keyword>
<organism evidence="5 6">
    <name type="scientific">Powellomyces hirtus</name>
    <dbReference type="NCBI Taxonomy" id="109895"/>
    <lineage>
        <taxon>Eukaryota</taxon>
        <taxon>Fungi</taxon>
        <taxon>Fungi incertae sedis</taxon>
        <taxon>Chytridiomycota</taxon>
        <taxon>Chytridiomycota incertae sedis</taxon>
        <taxon>Chytridiomycetes</taxon>
        <taxon>Spizellomycetales</taxon>
        <taxon>Powellomycetaceae</taxon>
        <taxon>Powellomyces</taxon>
    </lineage>
</organism>
<accession>A0A507DP11</accession>
<dbReference type="PROSITE" id="PS50011">
    <property type="entry name" value="PROTEIN_KINASE_DOM"/>
    <property type="match status" value="1"/>
</dbReference>
<dbReference type="GO" id="GO:0004672">
    <property type="term" value="F:protein kinase activity"/>
    <property type="evidence" value="ECO:0007669"/>
    <property type="project" value="InterPro"/>
</dbReference>
<dbReference type="PROSITE" id="PS51450">
    <property type="entry name" value="LRR"/>
    <property type="match status" value="1"/>
</dbReference>
<dbReference type="InterPro" id="IPR001245">
    <property type="entry name" value="Ser-Thr/Tyr_kinase_cat_dom"/>
</dbReference>
<dbReference type="STRING" id="109895.A0A507DP11"/>
<dbReference type="PANTHER" id="PTHR48051:SF1">
    <property type="entry name" value="RAS SUPPRESSOR PROTEIN 1"/>
    <property type="match status" value="1"/>
</dbReference>
<dbReference type="Pfam" id="PF00560">
    <property type="entry name" value="LRR_1"/>
    <property type="match status" value="1"/>
</dbReference>
<gene>
    <name evidence="5" type="ORF">PhCBS80983_g06384</name>
</gene>
<keyword evidence="2" id="KW-0677">Repeat</keyword>
<dbReference type="Proteomes" id="UP000318582">
    <property type="component" value="Unassembled WGS sequence"/>
</dbReference>
<evidence type="ECO:0000313" key="5">
    <source>
        <dbReference type="EMBL" id="TPX52985.1"/>
    </source>
</evidence>
<dbReference type="InterPro" id="IPR011009">
    <property type="entry name" value="Kinase-like_dom_sf"/>
</dbReference>
<dbReference type="SUPFAM" id="SSF52058">
    <property type="entry name" value="L domain-like"/>
    <property type="match status" value="1"/>
</dbReference>
<comment type="caution">
    <text evidence="5">The sequence shown here is derived from an EMBL/GenBank/DDBJ whole genome shotgun (WGS) entry which is preliminary data.</text>
</comment>
<dbReference type="EMBL" id="QEAQ01000264">
    <property type="protein sequence ID" value="TPX52985.1"/>
    <property type="molecule type" value="Genomic_DNA"/>
</dbReference>
<keyword evidence="6" id="KW-1185">Reference proteome</keyword>
<dbReference type="Gene3D" id="3.30.200.20">
    <property type="entry name" value="Phosphorylase Kinase, domain 1"/>
    <property type="match status" value="1"/>
</dbReference>
<dbReference type="InterPro" id="IPR001611">
    <property type="entry name" value="Leu-rich_rpt"/>
</dbReference>
<feature type="domain" description="Protein kinase" evidence="4">
    <location>
        <begin position="213"/>
        <end position="444"/>
    </location>
</feature>
<dbReference type="InterPro" id="IPR017441">
    <property type="entry name" value="Protein_kinase_ATP_BS"/>
</dbReference>